<organism evidence="7 8">
    <name type="scientific">Oldenlandia corymbosa var. corymbosa</name>
    <dbReference type="NCBI Taxonomy" id="529605"/>
    <lineage>
        <taxon>Eukaryota</taxon>
        <taxon>Viridiplantae</taxon>
        <taxon>Streptophyta</taxon>
        <taxon>Embryophyta</taxon>
        <taxon>Tracheophyta</taxon>
        <taxon>Spermatophyta</taxon>
        <taxon>Magnoliopsida</taxon>
        <taxon>eudicotyledons</taxon>
        <taxon>Gunneridae</taxon>
        <taxon>Pentapetalae</taxon>
        <taxon>asterids</taxon>
        <taxon>lamiids</taxon>
        <taxon>Gentianales</taxon>
        <taxon>Rubiaceae</taxon>
        <taxon>Rubioideae</taxon>
        <taxon>Spermacoceae</taxon>
        <taxon>Hedyotis-Oldenlandia complex</taxon>
        <taxon>Oldenlandia</taxon>
    </lineage>
</organism>
<dbReference type="InterPro" id="IPR005123">
    <property type="entry name" value="Oxoglu/Fe-dep_dioxygenase_dom"/>
</dbReference>
<keyword evidence="8" id="KW-1185">Reference proteome</keyword>
<dbReference type="GO" id="GO:0002238">
    <property type="term" value="P:response to molecule of fungal origin"/>
    <property type="evidence" value="ECO:0007669"/>
    <property type="project" value="UniProtKB-ARBA"/>
</dbReference>
<sequence>MAFSGKREIQTETMPESDRKIKIQEFDDPKTGVKELIDEGIPKLPEIFLDEEVEKIKSEPISGTSDQLRIPVINRQGLTDPGSRKTVISEIRDASEKWVSSRLSITGFLSVLDQMIEGVCQFHEQDSEVKQQYYTRDLSKKVRFYSNFDLHLATAASWRDSIYAVLALDPPKPEELPHVCRGSLFCYWIRVTSETMSNVRVRALGLNPNHLNNMGCHEALFLLGHYYPPCPEPEKTLGLRGHTDFGILTILLQDQIGGLQVLHENQWIDVAFLPGALIRDNYQRDGFTALCIEWNSKIQEFDDRKTGVKGLIDEGISRIPEIFLDEEMEKLKTEPFSGLSDQLSVPVINLKALTEGAVSREEVISEIRNASEEWGFFQIVNHGIPQTVLDQMIEGVRRFHEQDSQVKQKYYTRDWKEKVVFNSNFDLHQATAASWRDSIYVIMAPDPPEPEELPQVCRDIMIEYGERMQILGHSMFELLSQALGLNLSYLNNMECNEGLYIVGHYYPACPEPEKTLGLRGHTDSGFLTILLQDQISGLQVLHENKWVDVAFLPGALILMSNDKFKSVYHRVLAKNIGPRISVASFFRTHFDLEDSKQRLYGPIEELLSEENPPLYRATAVKEILSQRYGEGLGRTPLLSHFKLKQL</sequence>
<dbReference type="PANTHER" id="PTHR10209">
    <property type="entry name" value="OXIDOREDUCTASE, 2OG-FE II OXYGENASE FAMILY PROTEIN"/>
    <property type="match status" value="1"/>
</dbReference>
<dbReference type="PROSITE" id="PS51471">
    <property type="entry name" value="FE2OG_OXY"/>
    <property type="match status" value="1"/>
</dbReference>
<protein>
    <submittedName>
        <fullName evidence="7">OLC1v1019754C1</fullName>
    </submittedName>
</protein>
<accession>A0AAV1EEV6</accession>
<dbReference type="AlphaFoldDB" id="A0AAV1EEV6"/>
<dbReference type="Proteomes" id="UP001161247">
    <property type="component" value="Chromosome 9"/>
</dbReference>
<keyword evidence="5" id="KW-0408">Iron</keyword>
<feature type="domain" description="Fe2OG dioxygenase" evidence="6">
    <location>
        <begin position="495"/>
        <end position="590"/>
    </location>
</feature>
<dbReference type="GO" id="GO:0009805">
    <property type="term" value="P:coumarin biosynthetic process"/>
    <property type="evidence" value="ECO:0007669"/>
    <property type="project" value="UniProtKB-ARBA"/>
</dbReference>
<dbReference type="InterPro" id="IPR026992">
    <property type="entry name" value="DIOX_N"/>
</dbReference>
<evidence type="ECO:0000256" key="5">
    <source>
        <dbReference type="ARBA" id="ARBA00023004"/>
    </source>
</evidence>
<dbReference type="GO" id="GO:0016706">
    <property type="term" value="F:2-oxoglutarate-dependent dioxygenase activity"/>
    <property type="evidence" value="ECO:0007669"/>
    <property type="project" value="UniProtKB-ARBA"/>
</dbReference>
<dbReference type="InterPro" id="IPR027443">
    <property type="entry name" value="IPNS-like_sf"/>
</dbReference>
<dbReference type="GO" id="GO:0031418">
    <property type="term" value="F:L-ascorbic acid binding"/>
    <property type="evidence" value="ECO:0007669"/>
    <property type="project" value="UniProtKB-KW"/>
</dbReference>
<dbReference type="Gene3D" id="2.60.120.330">
    <property type="entry name" value="B-lactam Antibiotic, Isopenicillin N Synthase, Chain"/>
    <property type="match status" value="2"/>
</dbReference>
<dbReference type="GO" id="GO:0046872">
    <property type="term" value="F:metal ion binding"/>
    <property type="evidence" value="ECO:0007669"/>
    <property type="project" value="UniProtKB-KW"/>
</dbReference>
<evidence type="ECO:0000256" key="2">
    <source>
        <dbReference type="ARBA" id="ARBA00022723"/>
    </source>
</evidence>
<dbReference type="PANTHER" id="PTHR10209:SF841">
    <property type="entry name" value="1-AMINOCYCLOPROPANE-1-CARBOXYLATE OXIDASE HOMOLOG 1-LIKE"/>
    <property type="match status" value="1"/>
</dbReference>
<keyword evidence="3" id="KW-0847">Vitamin C</keyword>
<proteinExistence type="inferred from homology"/>
<dbReference type="EMBL" id="OX459126">
    <property type="protein sequence ID" value="CAI9118219.1"/>
    <property type="molecule type" value="Genomic_DNA"/>
</dbReference>
<evidence type="ECO:0000259" key="6">
    <source>
        <dbReference type="PROSITE" id="PS51471"/>
    </source>
</evidence>
<evidence type="ECO:0000313" key="8">
    <source>
        <dbReference type="Proteomes" id="UP001161247"/>
    </source>
</evidence>
<comment type="similarity">
    <text evidence="1">Belongs to the iron/ascorbate-dependent oxidoreductase family.</text>
</comment>
<dbReference type="Pfam" id="PF14226">
    <property type="entry name" value="DIOX_N"/>
    <property type="match status" value="1"/>
</dbReference>
<keyword evidence="4" id="KW-0560">Oxidoreductase</keyword>
<name>A0AAV1EEV6_OLDCO</name>
<evidence type="ECO:0000256" key="3">
    <source>
        <dbReference type="ARBA" id="ARBA00022896"/>
    </source>
</evidence>
<keyword evidence="2" id="KW-0479">Metal-binding</keyword>
<dbReference type="FunFam" id="2.60.120.330:FF:000005">
    <property type="entry name" value="1-aminocyclopropane-1-carboxylate oxidase homolog 1"/>
    <property type="match status" value="1"/>
</dbReference>
<evidence type="ECO:0000313" key="7">
    <source>
        <dbReference type="EMBL" id="CAI9118219.1"/>
    </source>
</evidence>
<dbReference type="Pfam" id="PF03171">
    <property type="entry name" value="2OG-FeII_Oxy"/>
    <property type="match status" value="2"/>
</dbReference>
<dbReference type="SUPFAM" id="SSF51197">
    <property type="entry name" value="Clavaminate synthase-like"/>
    <property type="match status" value="2"/>
</dbReference>
<evidence type="ECO:0000256" key="4">
    <source>
        <dbReference type="ARBA" id="ARBA00023002"/>
    </source>
</evidence>
<evidence type="ECO:0000256" key="1">
    <source>
        <dbReference type="ARBA" id="ARBA00008056"/>
    </source>
</evidence>
<gene>
    <name evidence="7" type="ORF">OLC1_LOCUS24139</name>
</gene>
<dbReference type="InterPro" id="IPR044861">
    <property type="entry name" value="IPNS-like_FE2OG_OXY"/>
</dbReference>
<reference evidence="7" key="1">
    <citation type="submission" date="2023-03" db="EMBL/GenBank/DDBJ databases">
        <authorList>
            <person name="Julca I."/>
        </authorList>
    </citation>
    <scope>NUCLEOTIDE SEQUENCE</scope>
</reference>